<comment type="subunit">
    <text evidence="1">Binds to the N-terminal domain of the chaperone ClpA.</text>
</comment>
<dbReference type="AlphaFoldDB" id="A0A1H9RJN8"/>
<dbReference type="GO" id="GO:0006508">
    <property type="term" value="P:proteolysis"/>
    <property type="evidence" value="ECO:0007669"/>
    <property type="project" value="UniProtKB-UniRule"/>
</dbReference>
<proteinExistence type="inferred from homology"/>
<accession>A0A1H9RJN8</accession>
<evidence type="ECO:0000256" key="2">
    <source>
        <dbReference type="SAM" id="MobiDB-lite"/>
    </source>
</evidence>
<evidence type="ECO:0000313" key="4">
    <source>
        <dbReference type="EMBL" id="SER73061.1"/>
    </source>
</evidence>
<dbReference type="GO" id="GO:0030163">
    <property type="term" value="P:protein catabolic process"/>
    <property type="evidence" value="ECO:0007669"/>
    <property type="project" value="InterPro"/>
</dbReference>
<dbReference type="PANTHER" id="PTHR33473:SF19">
    <property type="entry name" value="ATP-DEPENDENT CLP PROTEASE ADAPTER PROTEIN CLPS"/>
    <property type="match status" value="1"/>
</dbReference>
<dbReference type="Proteomes" id="UP000198505">
    <property type="component" value="Unassembled WGS sequence"/>
</dbReference>
<name>A0A1H9RJN8_9GAMM</name>
<dbReference type="InterPro" id="IPR014719">
    <property type="entry name" value="Ribosomal_bL12_C/ClpS-like"/>
</dbReference>
<feature type="domain" description="Adaptor protein ClpS core" evidence="3">
    <location>
        <begin position="41"/>
        <end position="117"/>
    </location>
</feature>
<feature type="region of interest" description="Disordered" evidence="2">
    <location>
        <begin position="1"/>
        <end position="30"/>
    </location>
</feature>
<keyword evidence="4" id="KW-0378">Hydrolase</keyword>
<keyword evidence="4" id="KW-0645">Protease</keyword>
<dbReference type="InterPro" id="IPR022935">
    <property type="entry name" value="ClpS"/>
</dbReference>
<organism evidence="4 5">
    <name type="scientific">Vreelandella subterranea</name>
    <dbReference type="NCBI Taxonomy" id="416874"/>
    <lineage>
        <taxon>Bacteria</taxon>
        <taxon>Pseudomonadati</taxon>
        <taxon>Pseudomonadota</taxon>
        <taxon>Gammaproteobacteria</taxon>
        <taxon>Oceanospirillales</taxon>
        <taxon>Halomonadaceae</taxon>
        <taxon>Vreelandella</taxon>
    </lineage>
</organism>
<dbReference type="Pfam" id="PF02617">
    <property type="entry name" value="ClpS"/>
    <property type="match status" value="1"/>
</dbReference>
<keyword evidence="5" id="KW-1185">Reference proteome</keyword>
<dbReference type="SUPFAM" id="SSF54736">
    <property type="entry name" value="ClpS-like"/>
    <property type="match status" value="1"/>
</dbReference>
<dbReference type="EMBL" id="FOGS01000002">
    <property type="protein sequence ID" value="SER73061.1"/>
    <property type="molecule type" value="Genomic_DNA"/>
</dbReference>
<dbReference type="Gene3D" id="3.30.1390.10">
    <property type="match status" value="1"/>
</dbReference>
<dbReference type="GO" id="GO:0008233">
    <property type="term" value="F:peptidase activity"/>
    <property type="evidence" value="ECO:0007669"/>
    <property type="project" value="UniProtKB-KW"/>
</dbReference>
<reference evidence="5" key="1">
    <citation type="submission" date="2016-10" db="EMBL/GenBank/DDBJ databases">
        <authorList>
            <person name="Varghese N."/>
            <person name="Submissions S."/>
        </authorList>
    </citation>
    <scope>NUCLEOTIDE SEQUENCE [LARGE SCALE GENOMIC DNA]</scope>
    <source>
        <strain evidence="5">CGMCC 1.6495</strain>
    </source>
</reference>
<dbReference type="NCBIfam" id="NF000672">
    <property type="entry name" value="PRK00033.1-5"/>
    <property type="match status" value="1"/>
</dbReference>
<dbReference type="STRING" id="416874.SAMN04487958_102439"/>
<feature type="compositionally biased region" description="Polar residues" evidence="2">
    <location>
        <begin position="1"/>
        <end position="14"/>
    </location>
</feature>
<evidence type="ECO:0000256" key="1">
    <source>
        <dbReference type="HAMAP-Rule" id="MF_00302"/>
    </source>
</evidence>
<comment type="function">
    <text evidence="1">Involved in the modulation of the specificity of the ClpAP-mediated ATP-dependent protein degradation.</text>
</comment>
<dbReference type="InterPro" id="IPR003769">
    <property type="entry name" value="ClpS_core"/>
</dbReference>
<dbReference type="FunFam" id="3.30.1390.10:FF:000002">
    <property type="entry name" value="ATP-dependent Clp protease adapter protein ClpS"/>
    <property type="match status" value="1"/>
</dbReference>
<sequence>MSNTDSSYPATSSLEAGMTRPDMPDYDDDLTVQSAEPELAQPPLFKVVLHNDDFTPMEFVIEVLQGFFNMDSEKAVQVMLAVHTQGKATCGVFTRDIAETKSYQVNEYAQECEHPLMSDIEAAD</sequence>
<comment type="similarity">
    <text evidence="1">Belongs to the ClpS family.</text>
</comment>
<evidence type="ECO:0000313" key="5">
    <source>
        <dbReference type="Proteomes" id="UP000198505"/>
    </source>
</evidence>
<dbReference type="PANTHER" id="PTHR33473">
    <property type="entry name" value="ATP-DEPENDENT CLP PROTEASE ADAPTER PROTEIN CLPS1, CHLOROPLASTIC"/>
    <property type="match status" value="1"/>
</dbReference>
<evidence type="ECO:0000259" key="3">
    <source>
        <dbReference type="Pfam" id="PF02617"/>
    </source>
</evidence>
<protein>
    <recommendedName>
        <fullName evidence="1">ATP-dependent Clp protease adapter protein ClpS</fullName>
    </recommendedName>
</protein>
<dbReference type="HAMAP" id="MF_00302">
    <property type="entry name" value="ClpS"/>
    <property type="match status" value="1"/>
</dbReference>
<gene>
    <name evidence="1" type="primary">clpS</name>
    <name evidence="4" type="ORF">SAMN04487958_102439</name>
</gene>